<dbReference type="Gene3D" id="3.10.320.10">
    <property type="entry name" value="Class II Histocompatibility Antigen, M Beta Chain, Chain B, domain 1"/>
    <property type="match status" value="1"/>
</dbReference>
<dbReference type="Pfam" id="PF07654">
    <property type="entry name" value="C1-set"/>
    <property type="match status" value="1"/>
</dbReference>
<dbReference type="GeneID" id="105009474"/>
<evidence type="ECO:0000259" key="8">
    <source>
        <dbReference type="PROSITE" id="PS50835"/>
    </source>
</evidence>
<dbReference type="GO" id="GO:0006955">
    <property type="term" value="P:immune response"/>
    <property type="evidence" value="ECO:0007669"/>
    <property type="project" value="InterPro"/>
</dbReference>
<proteinExistence type="predicted"/>
<reference evidence="10" key="1">
    <citation type="journal article" date="2014" name="PLoS ONE">
        <title>The genome and linkage map of the northern pike (Esox lucius): conserved synteny revealed between the salmonid sister group and the Neoteleostei.</title>
        <authorList>
            <person name="Rondeau E.B."/>
            <person name="Minkley D.R."/>
            <person name="Leong J.S."/>
            <person name="Messmer A.M."/>
            <person name="Jantzen J.R."/>
            <person name="von Schalburg K.R."/>
            <person name="Lemon C."/>
            <person name="Bird N.H."/>
            <person name="Koop B.F."/>
        </authorList>
    </citation>
    <scope>NUCLEOTIDE SEQUENCE</scope>
</reference>
<reference evidence="9" key="2">
    <citation type="submission" date="2020-02" db="EMBL/GenBank/DDBJ databases">
        <title>Esox lucius (northern pike) genome, fEsoLuc1, primary haplotype.</title>
        <authorList>
            <person name="Myers G."/>
            <person name="Karagic N."/>
            <person name="Meyer A."/>
            <person name="Pippel M."/>
            <person name="Reichard M."/>
            <person name="Winkler S."/>
            <person name="Tracey A."/>
            <person name="Sims Y."/>
            <person name="Howe K."/>
            <person name="Rhie A."/>
            <person name="Formenti G."/>
            <person name="Durbin R."/>
            <person name="Fedrigo O."/>
            <person name="Jarvis E.D."/>
        </authorList>
    </citation>
    <scope>NUCLEOTIDE SEQUENCE [LARGE SCALE GENOMIC DNA]</scope>
</reference>
<dbReference type="RefSeq" id="XP_010867200.2">
    <property type="nucleotide sequence ID" value="XM_010868898.3"/>
</dbReference>
<keyword evidence="2 6" id="KW-0812">Transmembrane</keyword>
<dbReference type="GO" id="GO:0042613">
    <property type="term" value="C:MHC class II protein complex"/>
    <property type="evidence" value="ECO:0007669"/>
    <property type="project" value="InterPro"/>
</dbReference>
<dbReference type="Ensembl" id="ENSELUT00000024448.3">
    <property type="protein sequence ID" value="ENSELUP00000015384.2"/>
    <property type="gene ID" value="ENSELUG00000015338.3"/>
</dbReference>
<dbReference type="AlphaFoldDB" id="A0A3P8YFN3"/>
<feature type="transmembrane region" description="Helical" evidence="6">
    <location>
        <begin position="219"/>
        <end position="239"/>
    </location>
</feature>
<feature type="chain" id="PRO_5044249724" description="Ig-like domain-containing protein" evidence="7">
    <location>
        <begin position="25"/>
        <end position="261"/>
    </location>
</feature>
<dbReference type="InterPro" id="IPR011162">
    <property type="entry name" value="MHC_I/II-like_Ag-recog"/>
</dbReference>
<dbReference type="PROSITE" id="PS50835">
    <property type="entry name" value="IG_LIKE"/>
    <property type="match status" value="1"/>
</dbReference>
<dbReference type="OMA" id="RTHPENY"/>
<evidence type="ECO:0000313" key="10">
    <source>
        <dbReference type="Proteomes" id="UP000265140"/>
    </source>
</evidence>
<dbReference type="Gene3D" id="2.60.40.10">
    <property type="entry name" value="Immunoglobulins"/>
    <property type="match status" value="1"/>
</dbReference>
<dbReference type="InterPro" id="IPR000353">
    <property type="entry name" value="MHC_II_b_N"/>
</dbReference>
<evidence type="ECO:0000256" key="5">
    <source>
        <dbReference type="ARBA" id="ARBA00023180"/>
    </source>
</evidence>
<dbReference type="SUPFAM" id="SSF54452">
    <property type="entry name" value="MHC antigen-recognition domain"/>
    <property type="match status" value="1"/>
</dbReference>
<protein>
    <recommendedName>
        <fullName evidence="8">Ig-like domain-containing protein</fullName>
    </recommendedName>
</protein>
<reference evidence="9" key="4">
    <citation type="submission" date="2025-09" db="UniProtKB">
        <authorList>
            <consortium name="Ensembl"/>
        </authorList>
    </citation>
    <scope>IDENTIFICATION</scope>
</reference>
<keyword evidence="10" id="KW-1185">Reference proteome</keyword>
<dbReference type="GeneTree" id="ENSGT00950000183127"/>
<dbReference type="InterPro" id="IPR036179">
    <property type="entry name" value="Ig-like_dom_sf"/>
</dbReference>
<evidence type="ECO:0000256" key="7">
    <source>
        <dbReference type="SAM" id="SignalP"/>
    </source>
</evidence>
<dbReference type="Proteomes" id="UP000265140">
    <property type="component" value="Chromosome 6"/>
</dbReference>
<dbReference type="Bgee" id="ENSELUG00000015338">
    <property type="expression patterns" value="Expressed in spleen and 4 other cell types or tissues"/>
</dbReference>
<feature type="domain" description="Ig-like" evidence="8">
    <location>
        <begin position="106"/>
        <end position="205"/>
    </location>
</feature>
<dbReference type="SMART" id="SM00921">
    <property type="entry name" value="MHC_II_beta"/>
    <property type="match status" value="1"/>
</dbReference>
<comment type="subcellular location">
    <subcellularLocation>
        <location evidence="1">Membrane</location>
        <topology evidence="1">Single-pass type I membrane protein</topology>
    </subcellularLocation>
</comment>
<dbReference type="InterPro" id="IPR013783">
    <property type="entry name" value="Ig-like_fold"/>
</dbReference>
<dbReference type="OrthoDB" id="9940220at2759"/>
<evidence type="ECO:0000256" key="6">
    <source>
        <dbReference type="SAM" id="Phobius"/>
    </source>
</evidence>
<dbReference type="SUPFAM" id="SSF48726">
    <property type="entry name" value="Immunoglobulin"/>
    <property type="match status" value="1"/>
</dbReference>
<feature type="signal peptide" evidence="7">
    <location>
        <begin position="1"/>
        <end position="24"/>
    </location>
</feature>
<evidence type="ECO:0000256" key="3">
    <source>
        <dbReference type="ARBA" id="ARBA00022989"/>
    </source>
</evidence>
<sequence length="261" mass="30048">MSKLINYYIDMLLLFFCLTELVDSLVEDFGYVDAWCRIRSRDLHDLEYILEHHINKQMVAQYNSTTERWKGYTEYGEMSAKLWNNDPDEVPRRTLEKNVLCTLNAPVIYDNVEAFMVPPNVTLRQDGPPSNPSLVCSVRYFYPKDITVTWLRNGQEVTSDVTTTGQLANGFWSYQIHSHWKYTPTAGDRITCMVEHFSLSEPKLYDWDPSLPESERRKIVIGACVLMLGSVFLAAGLVFRNRSTEWPMETTGAVNYATISG</sequence>
<organism evidence="9 10">
    <name type="scientific">Esox lucius</name>
    <name type="common">Northern pike</name>
    <dbReference type="NCBI Taxonomy" id="8010"/>
    <lineage>
        <taxon>Eukaryota</taxon>
        <taxon>Metazoa</taxon>
        <taxon>Chordata</taxon>
        <taxon>Craniata</taxon>
        <taxon>Vertebrata</taxon>
        <taxon>Euteleostomi</taxon>
        <taxon>Actinopterygii</taxon>
        <taxon>Neopterygii</taxon>
        <taxon>Teleostei</taxon>
        <taxon>Protacanthopterygii</taxon>
        <taxon>Esociformes</taxon>
        <taxon>Esocidae</taxon>
        <taxon>Esox</taxon>
    </lineage>
</organism>
<dbReference type="InterPro" id="IPR007110">
    <property type="entry name" value="Ig-like_dom"/>
</dbReference>
<reference evidence="9" key="3">
    <citation type="submission" date="2025-08" db="UniProtKB">
        <authorList>
            <consortium name="Ensembl"/>
        </authorList>
    </citation>
    <scope>IDENTIFICATION</scope>
</reference>
<dbReference type="InParanoid" id="A0A3P8YFN3"/>
<dbReference type="PANTHER" id="PTHR19944:SF99">
    <property type="entry name" value="HLA CLASS II HISTOCOMPATIBILITY ANTIGEN, DRB1 BETA CHAIN"/>
    <property type="match status" value="1"/>
</dbReference>
<evidence type="ECO:0000256" key="2">
    <source>
        <dbReference type="ARBA" id="ARBA00022692"/>
    </source>
</evidence>
<accession>A0A3P8YFN3</accession>
<dbReference type="KEGG" id="els:105009474"/>
<dbReference type="InterPro" id="IPR050160">
    <property type="entry name" value="MHC/Immunoglobulin"/>
</dbReference>
<evidence type="ECO:0000256" key="1">
    <source>
        <dbReference type="ARBA" id="ARBA00004479"/>
    </source>
</evidence>
<keyword evidence="3 6" id="KW-1133">Transmembrane helix</keyword>
<name>A0A3P8YFN3_ESOLU</name>
<keyword evidence="6" id="KW-0472">Membrane</keyword>
<dbReference type="InterPro" id="IPR014745">
    <property type="entry name" value="MHC_II_a/b_N"/>
</dbReference>
<dbReference type="STRING" id="8010.ENSELUP00000015384"/>
<keyword evidence="4" id="KW-1015">Disulfide bond</keyword>
<dbReference type="GO" id="GO:0019882">
    <property type="term" value="P:antigen processing and presentation"/>
    <property type="evidence" value="ECO:0007669"/>
    <property type="project" value="InterPro"/>
</dbReference>
<dbReference type="PANTHER" id="PTHR19944">
    <property type="entry name" value="MHC CLASS II-RELATED"/>
    <property type="match status" value="1"/>
</dbReference>
<evidence type="ECO:0000256" key="4">
    <source>
        <dbReference type="ARBA" id="ARBA00023157"/>
    </source>
</evidence>
<dbReference type="InterPro" id="IPR003597">
    <property type="entry name" value="Ig_C1-set"/>
</dbReference>
<keyword evidence="7" id="KW-0732">Signal</keyword>
<dbReference type="SMART" id="SM00407">
    <property type="entry name" value="IGc1"/>
    <property type="match status" value="1"/>
</dbReference>
<evidence type="ECO:0000313" key="9">
    <source>
        <dbReference type="Ensembl" id="ENSELUP00000015384.2"/>
    </source>
</evidence>
<keyword evidence="5" id="KW-0325">Glycoprotein</keyword>